<protein>
    <submittedName>
        <fullName evidence="4">Membrane magnesium transporter</fullName>
    </submittedName>
</protein>
<keyword evidence="1" id="KW-0677">Repeat</keyword>
<dbReference type="InterPro" id="IPR004146">
    <property type="entry name" value="DC1"/>
</dbReference>
<dbReference type="InterPro" id="IPR054483">
    <property type="entry name" value="DC1-like_CT"/>
</dbReference>
<dbReference type="InterPro" id="IPR013083">
    <property type="entry name" value="Znf_RING/FYVE/PHD"/>
</dbReference>
<gene>
    <name evidence="4" type="ORF">MP_TR5231_c2_g1_i1_g.14420</name>
</gene>
<reference evidence="4" key="1">
    <citation type="submission" date="2016-07" db="EMBL/GenBank/DDBJ databases">
        <title>De novo transcriptome assembly of four accessions of the metal hyperaccumulator plant Noccaea caerulescens.</title>
        <authorList>
            <person name="Blande D."/>
            <person name="Halimaa P."/>
            <person name="Tervahauta A.I."/>
            <person name="Aarts M.G."/>
            <person name="Karenlampi S.O."/>
        </authorList>
    </citation>
    <scope>NUCLEOTIDE SEQUENCE</scope>
</reference>
<dbReference type="PANTHER" id="PTHR32410:SF153">
    <property type="entry name" value="CHP-RICH ZINC FINGER PROTEIN-LIKE-RELATED"/>
    <property type="match status" value="1"/>
</dbReference>
<sequence>MNFGFVMGVSGIMILSHAAYSTIQYRGVLKIMEEEFYGPPMNVVLELILGLAACMWAALTLPRNFSSIHPVTDQNSSMYWEPELELESESESEAEAEVDSELISLLNQIIFLVISMDSECELRSLLTRMDFLVRSMDSESELRSLFSQIIRLVISSNSEAESEIILLATQMISLVTSMDSESEFRALITQIASLINSMDSECKLRSLIAQITDLDSEPESELVLLITQITPLVSSMDSEPKPKSELVLLLNQIIFIVVSMDPGCELVSLLNHMISLIGSMDSESELRSLITEMISLAKSINSDPEAESGIISLASQIFSLVSSMDSESEFKSVVTQIASLVSSMDSESELRSLITRVTSLVGFMDSDSRPDPYPRFISLCPQMEVEFVEERYRVKEKIQRYNDQKRCELSYEDWELFRTREDVTHFRCVSCNGEDHEEYEKAPLEVKHPLHPKHSLELVLLRDEEKARKCYCCDRYFGRVFYYCTQEDCDYAMDIACVEKSPLLTVEHPKRHEHTLALFPRQTPLTCNVCALADSKCPIYICPPCDFVVHQSCIGLPRVIKISRHLHRISFTSSFGQGHNWSCNVCRRKINNDYGGYSCIKDGCSYAAHSRCATQSNVWDGKELEGVPEDIEQVLDPFVEISDGVIEHFLHEHHHLRIDEDTNRDYDENKLCQACVMPIYCGNFYSCMKCDFILHQTCANLARKIDHPSHAHPLTLVSEHGEIIGTGVSCTACPWLCTGFFYRCGNGRCHFKVHVQCATISEPLVHKSHMHPLFLTSKPGQRRTCDVCKDAGHNYMETFNCIECDFALCYKCATLPENVRYKHDDHMLTLSYGKETSTKTYWCEACEGTINQKERFYICDEYCCVTLHIECLIGGDFYMKPGSSLSHFCVKVDILPNNGMSRPLCTACGKRCQYKVVSQCFGSIFCSPPCVSSRVFRSRK</sequence>
<proteinExistence type="predicted"/>
<dbReference type="EMBL" id="GEVM01008688">
    <property type="protein sequence ID" value="JAU97250.1"/>
    <property type="molecule type" value="Transcribed_RNA"/>
</dbReference>
<evidence type="ECO:0000256" key="1">
    <source>
        <dbReference type="ARBA" id="ARBA00022737"/>
    </source>
</evidence>
<feature type="domain" description="DC1" evidence="2">
    <location>
        <begin position="649"/>
        <end position="699"/>
    </location>
</feature>
<feature type="domain" description="DC1" evidence="2">
    <location>
        <begin position="510"/>
        <end position="554"/>
    </location>
</feature>
<dbReference type="Pfam" id="PF22926">
    <property type="entry name" value="C1-like_CT"/>
    <property type="match status" value="1"/>
</dbReference>
<organism evidence="4">
    <name type="scientific">Noccaea caerulescens</name>
    <name type="common">Alpine penny-cress</name>
    <name type="synonym">Thlaspi caerulescens</name>
    <dbReference type="NCBI Taxonomy" id="107243"/>
    <lineage>
        <taxon>Eukaryota</taxon>
        <taxon>Viridiplantae</taxon>
        <taxon>Streptophyta</taxon>
        <taxon>Embryophyta</taxon>
        <taxon>Tracheophyta</taxon>
        <taxon>Spermatophyta</taxon>
        <taxon>Magnoliopsida</taxon>
        <taxon>eudicotyledons</taxon>
        <taxon>Gunneridae</taxon>
        <taxon>Pentapetalae</taxon>
        <taxon>rosids</taxon>
        <taxon>malvids</taxon>
        <taxon>Brassicales</taxon>
        <taxon>Brassicaceae</taxon>
        <taxon>Coluteocarpeae</taxon>
        <taxon>Noccaea</taxon>
    </lineage>
</organism>
<evidence type="ECO:0000313" key="4">
    <source>
        <dbReference type="EMBL" id="JAU97250.1"/>
    </source>
</evidence>
<feature type="domain" description="DC1" evidence="2">
    <location>
        <begin position="767"/>
        <end position="813"/>
    </location>
</feature>
<dbReference type="PANTHER" id="PTHR32410">
    <property type="entry name" value="CYSTEINE/HISTIDINE-RICH C1 DOMAIN FAMILY PROTEIN"/>
    <property type="match status" value="1"/>
</dbReference>
<feature type="domain" description="DC1" evidence="2">
    <location>
        <begin position="449"/>
        <end position="498"/>
    </location>
</feature>
<feature type="domain" description="DC1" evidence="2">
    <location>
        <begin position="822"/>
        <end position="871"/>
    </location>
</feature>
<accession>A0A1J3JXX4</accession>
<dbReference type="SUPFAM" id="SSF57889">
    <property type="entry name" value="Cysteine-rich domain"/>
    <property type="match status" value="3"/>
</dbReference>
<feature type="domain" description="DC1-like C-terminal" evidence="3">
    <location>
        <begin position="892"/>
        <end position="930"/>
    </location>
</feature>
<evidence type="ECO:0000259" key="3">
    <source>
        <dbReference type="Pfam" id="PF22926"/>
    </source>
</evidence>
<dbReference type="Pfam" id="PF03107">
    <property type="entry name" value="C1_2"/>
    <property type="match status" value="7"/>
</dbReference>
<dbReference type="AlphaFoldDB" id="A0A1J3JXX4"/>
<feature type="domain" description="DC1" evidence="2">
    <location>
        <begin position="564"/>
        <end position="613"/>
    </location>
</feature>
<dbReference type="InterPro" id="IPR053192">
    <property type="entry name" value="Vacuole_Formation_Reg"/>
</dbReference>
<feature type="domain" description="DC1" evidence="2">
    <location>
        <begin position="708"/>
        <end position="758"/>
    </location>
</feature>
<name>A0A1J3JXX4_NOCCA</name>
<evidence type="ECO:0000259" key="2">
    <source>
        <dbReference type="Pfam" id="PF03107"/>
    </source>
</evidence>
<dbReference type="Gene3D" id="3.30.40.10">
    <property type="entry name" value="Zinc/RING finger domain, C3HC4 (zinc finger)"/>
    <property type="match status" value="1"/>
</dbReference>
<dbReference type="InterPro" id="IPR046349">
    <property type="entry name" value="C1-like_sf"/>
</dbReference>